<protein>
    <submittedName>
        <fullName evidence="1">Uncharacterized protein</fullName>
    </submittedName>
</protein>
<dbReference type="EMBL" id="PHRB01000027">
    <property type="protein sequence ID" value="PJO63862.1"/>
    <property type="molecule type" value="Genomic_DNA"/>
</dbReference>
<organism evidence="1 2">
    <name type="scientific">Burkholderia pseudomallei</name>
    <name type="common">Pseudomonas pseudomallei</name>
    <dbReference type="NCBI Taxonomy" id="28450"/>
    <lineage>
        <taxon>Bacteria</taxon>
        <taxon>Pseudomonadati</taxon>
        <taxon>Pseudomonadota</taxon>
        <taxon>Betaproteobacteria</taxon>
        <taxon>Burkholderiales</taxon>
        <taxon>Burkholderiaceae</taxon>
        <taxon>Burkholderia</taxon>
        <taxon>pseudomallei group</taxon>
    </lineage>
</organism>
<dbReference type="Proteomes" id="UP000231878">
    <property type="component" value="Unassembled WGS sequence"/>
</dbReference>
<reference evidence="1 2" key="1">
    <citation type="submission" date="2017-11" db="EMBL/GenBank/DDBJ databases">
        <title>Molecular characterization of Burkholderia pseudomallei and closely related isolates from Vietnam.</title>
        <authorList>
            <person name="Ustinov D.V."/>
            <person name="Antonov A.S."/>
            <person name="Avdusheva E.F."/>
            <person name="Shpak I.M."/>
            <person name="Zakharova I.B."/>
            <person name="Thi L.A."/>
            <person name="Teteryatnikova N."/>
            <person name="Lopasteyskaya Y.A."/>
            <person name="Kuzyutina J.A."/>
            <person name="Ngo T.N."/>
            <person name="Victorov D.V."/>
        </authorList>
    </citation>
    <scope>NUCLEOTIDE SEQUENCE [LARGE SCALE GENOMIC DNA]</scope>
    <source>
        <strain evidence="1 2">V1512</strain>
    </source>
</reference>
<dbReference type="AlphaFoldDB" id="A0AAX0U6F1"/>
<evidence type="ECO:0000313" key="1">
    <source>
        <dbReference type="EMBL" id="PJO63862.1"/>
    </source>
</evidence>
<sequence length="77" mass="8652">MRRGDSIPRVRAVFRRMRKFAVTRARRAPSAVSRPFPRRGSVCARRVAHRGRILSMSGQSSAAARGACLSMMRSIEH</sequence>
<proteinExistence type="predicted"/>
<evidence type="ECO:0000313" key="2">
    <source>
        <dbReference type="Proteomes" id="UP000231878"/>
    </source>
</evidence>
<gene>
    <name evidence="1" type="ORF">CWD88_23680</name>
</gene>
<name>A0AAX0U6F1_BURPE</name>
<accession>A0AAX0U6F1</accession>
<comment type="caution">
    <text evidence="1">The sequence shown here is derived from an EMBL/GenBank/DDBJ whole genome shotgun (WGS) entry which is preliminary data.</text>
</comment>